<feature type="region of interest" description="Disordered" evidence="1">
    <location>
        <begin position="20"/>
        <end position="63"/>
    </location>
</feature>
<keyword evidence="2" id="KW-0812">Transmembrane</keyword>
<protein>
    <submittedName>
        <fullName evidence="3">Uncharacterized protein</fullName>
    </submittedName>
</protein>
<evidence type="ECO:0000313" key="3">
    <source>
        <dbReference type="EMBL" id="CAI6336419.1"/>
    </source>
</evidence>
<feature type="transmembrane region" description="Helical" evidence="2">
    <location>
        <begin position="130"/>
        <end position="150"/>
    </location>
</feature>
<accession>A0A9W4UJE4</accession>
<keyword evidence="2" id="KW-0472">Membrane</keyword>
<feature type="compositionally biased region" description="Polar residues" evidence="1">
    <location>
        <begin position="40"/>
        <end position="63"/>
    </location>
</feature>
<keyword evidence="4" id="KW-1185">Reference proteome</keyword>
<gene>
    <name evidence="3" type="ORF">PDIGIT_LOCUS9518</name>
</gene>
<keyword evidence="2" id="KW-1133">Transmembrane helix</keyword>
<reference evidence="3" key="1">
    <citation type="submission" date="2023-01" db="EMBL/GenBank/DDBJ databases">
        <authorList>
            <person name="Van Ghelder C."/>
            <person name="Rancurel C."/>
        </authorList>
    </citation>
    <scope>NUCLEOTIDE SEQUENCE</scope>
    <source>
        <strain evidence="3">CNCM I-4278</strain>
    </source>
</reference>
<comment type="caution">
    <text evidence="3">The sequence shown here is derived from an EMBL/GenBank/DDBJ whole genome shotgun (WGS) entry which is preliminary data.</text>
</comment>
<dbReference type="AlphaFoldDB" id="A0A9W4UJE4"/>
<proteinExistence type="predicted"/>
<organism evidence="3 4">
    <name type="scientific">Periconia digitata</name>
    <dbReference type="NCBI Taxonomy" id="1303443"/>
    <lineage>
        <taxon>Eukaryota</taxon>
        <taxon>Fungi</taxon>
        <taxon>Dikarya</taxon>
        <taxon>Ascomycota</taxon>
        <taxon>Pezizomycotina</taxon>
        <taxon>Dothideomycetes</taxon>
        <taxon>Pleosporomycetidae</taxon>
        <taxon>Pleosporales</taxon>
        <taxon>Massarineae</taxon>
        <taxon>Periconiaceae</taxon>
        <taxon>Periconia</taxon>
    </lineage>
</organism>
<name>A0A9W4UJE4_9PLEO</name>
<dbReference type="Proteomes" id="UP001152607">
    <property type="component" value="Unassembled WGS sequence"/>
</dbReference>
<evidence type="ECO:0000256" key="1">
    <source>
        <dbReference type="SAM" id="MobiDB-lite"/>
    </source>
</evidence>
<evidence type="ECO:0000313" key="4">
    <source>
        <dbReference type="Proteomes" id="UP001152607"/>
    </source>
</evidence>
<evidence type="ECO:0000256" key="2">
    <source>
        <dbReference type="SAM" id="Phobius"/>
    </source>
</evidence>
<dbReference type="EMBL" id="CAOQHR010000006">
    <property type="protein sequence ID" value="CAI6336419.1"/>
    <property type="molecule type" value="Genomic_DNA"/>
</dbReference>
<sequence length="151" mass="16721">MNVRSSSYTKMLRYHRHIHSASASNNSPLRPHKIPATVHPHTSPSQSFASRQTRQNTHPIQPSTVYPKPLMLHLVLSSGERMGMRCTCTRAIDRQKAMHQEGAKQCGVTYNPCLIVSTLGSGQTKRKYSMLFSACLLACLPTLAICSSLLS</sequence>